<reference evidence="1 2" key="1">
    <citation type="submission" date="2019-08" db="EMBL/GenBank/DDBJ databases">
        <title>Draft genome sequences of two oriental melons (Cucumis melo L. var makuwa).</title>
        <authorList>
            <person name="Kwon S.-Y."/>
        </authorList>
    </citation>
    <scope>NUCLEOTIDE SEQUENCE [LARGE SCALE GENOMIC DNA]</scope>
    <source>
        <strain evidence="2">cv. Chang Bougi</strain>
        <tissue evidence="1">Leaf</tissue>
    </source>
</reference>
<dbReference type="EMBL" id="SSTD01016369">
    <property type="protein sequence ID" value="TYK01047.1"/>
    <property type="molecule type" value="Genomic_DNA"/>
</dbReference>
<dbReference type="Proteomes" id="UP000321947">
    <property type="component" value="Unassembled WGS sequence"/>
</dbReference>
<proteinExistence type="predicted"/>
<accession>A0A5D3BP13</accession>
<comment type="caution">
    <text evidence="1">The sequence shown here is derived from an EMBL/GenBank/DDBJ whole genome shotgun (WGS) entry which is preliminary data.</text>
</comment>
<evidence type="ECO:0000313" key="2">
    <source>
        <dbReference type="Proteomes" id="UP000321947"/>
    </source>
</evidence>
<sequence length="216" mass="23734">MTTRDEGANPSGLCDLGSLSLIFMIRFYEEPTAPLPFIHFSSVQHTQPPSIPTFSFVQPVASARLRLHLYGSLFVSVVGSFATSTCSHAAAHLTFSLLLVLPAADSSIDIRIKRGTYWLGYLSFLEGVRKVALEFLGFTVGLVGNSPPFLKWIRLDVELNKDFSNILGTVSFRITRLICVSFGITRLICASFGITRLICASFEITRLICVSFGSLD</sequence>
<gene>
    <name evidence="1" type="ORF">E5676_scaffold264G00550</name>
</gene>
<organism evidence="1 2">
    <name type="scientific">Cucumis melo var. makuwa</name>
    <name type="common">Oriental melon</name>
    <dbReference type="NCBI Taxonomy" id="1194695"/>
    <lineage>
        <taxon>Eukaryota</taxon>
        <taxon>Viridiplantae</taxon>
        <taxon>Streptophyta</taxon>
        <taxon>Embryophyta</taxon>
        <taxon>Tracheophyta</taxon>
        <taxon>Spermatophyta</taxon>
        <taxon>Magnoliopsida</taxon>
        <taxon>eudicotyledons</taxon>
        <taxon>Gunneridae</taxon>
        <taxon>Pentapetalae</taxon>
        <taxon>rosids</taxon>
        <taxon>fabids</taxon>
        <taxon>Cucurbitales</taxon>
        <taxon>Cucurbitaceae</taxon>
        <taxon>Benincaseae</taxon>
        <taxon>Cucumis</taxon>
    </lineage>
</organism>
<protein>
    <submittedName>
        <fullName evidence="1">Uncharacterized protein</fullName>
    </submittedName>
</protein>
<dbReference type="AlphaFoldDB" id="A0A5D3BP13"/>
<evidence type="ECO:0000313" key="1">
    <source>
        <dbReference type="EMBL" id="TYK01047.1"/>
    </source>
</evidence>
<name>A0A5D3BP13_CUCMM</name>